<evidence type="ECO:0000259" key="4">
    <source>
        <dbReference type="PROSITE" id="PS50222"/>
    </source>
</evidence>
<keyword evidence="1" id="KW-0479">Metal-binding</keyword>
<dbReference type="PROSITE" id="PS00018">
    <property type="entry name" value="EF_HAND_1"/>
    <property type="match status" value="3"/>
</dbReference>
<feature type="domain" description="EF-hand" evidence="4">
    <location>
        <begin position="99"/>
        <end position="134"/>
    </location>
</feature>
<keyword evidence="2" id="KW-0677">Repeat</keyword>
<dbReference type="PRINTS" id="PR00450">
    <property type="entry name" value="RECOVERIN"/>
</dbReference>
<dbReference type="SUPFAM" id="SSF47473">
    <property type="entry name" value="EF-hand"/>
    <property type="match status" value="1"/>
</dbReference>
<dbReference type="VEuPathDB" id="CryptoDB:Cvel_16989"/>
<dbReference type="PROSITE" id="PS50222">
    <property type="entry name" value="EF_HAND_2"/>
    <property type="match status" value="3"/>
</dbReference>
<dbReference type="Pfam" id="PF13499">
    <property type="entry name" value="EF-hand_7"/>
    <property type="match status" value="2"/>
</dbReference>
<dbReference type="AlphaFoldDB" id="A0A0G4FHK8"/>
<evidence type="ECO:0000313" key="5">
    <source>
        <dbReference type="EMBL" id="CEM12793.1"/>
    </source>
</evidence>
<evidence type="ECO:0000256" key="1">
    <source>
        <dbReference type="ARBA" id="ARBA00022723"/>
    </source>
</evidence>
<dbReference type="InterPro" id="IPR018247">
    <property type="entry name" value="EF_Hand_1_Ca_BS"/>
</dbReference>
<dbReference type="PhylomeDB" id="A0A0G4FHK8"/>
<feature type="domain" description="EF-hand" evidence="4">
    <location>
        <begin position="63"/>
        <end position="98"/>
    </location>
</feature>
<evidence type="ECO:0000256" key="2">
    <source>
        <dbReference type="ARBA" id="ARBA00022737"/>
    </source>
</evidence>
<reference evidence="5" key="1">
    <citation type="submission" date="2014-11" db="EMBL/GenBank/DDBJ databases">
        <authorList>
            <person name="Otto D Thomas"/>
            <person name="Naeem Raeece"/>
        </authorList>
    </citation>
    <scope>NUCLEOTIDE SEQUENCE</scope>
</reference>
<feature type="domain" description="EF-hand" evidence="4">
    <location>
        <begin position="143"/>
        <end position="178"/>
    </location>
</feature>
<organism evidence="5">
    <name type="scientific">Chromera velia CCMP2878</name>
    <dbReference type="NCBI Taxonomy" id="1169474"/>
    <lineage>
        <taxon>Eukaryota</taxon>
        <taxon>Sar</taxon>
        <taxon>Alveolata</taxon>
        <taxon>Colpodellida</taxon>
        <taxon>Chromeraceae</taxon>
        <taxon>Chromera</taxon>
    </lineage>
</organism>
<accession>A0A0G4FHK8</accession>
<proteinExistence type="predicted"/>
<protein>
    <recommendedName>
        <fullName evidence="4">EF-hand domain-containing protein</fullName>
    </recommendedName>
</protein>
<dbReference type="InterPro" id="IPR011992">
    <property type="entry name" value="EF-hand-dom_pair"/>
</dbReference>
<dbReference type="InterPro" id="IPR002048">
    <property type="entry name" value="EF_hand_dom"/>
</dbReference>
<dbReference type="GO" id="GO:0005509">
    <property type="term" value="F:calcium ion binding"/>
    <property type="evidence" value="ECO:0007669"/>
    <property type="project" value="InterPro"/>
</dbReference>
<sequence>MGLKVSKTSGKLTDAEIQSFAEETYFNPDQIRHIHKSFKAISARRDDDGVIDLEEFSSALGMEVNELSRQLFRSFDVNSDGVLNFREFLQGLSIMVLGSEKERLRLAFNIYDIDRDGSISRDELYSLCRSCLSGTSVAMTDETVHKLVDAALLSADLDGNGVIDIDEFEQLTRQQPSLLASLSFDARHILGSGGDGK</sequence>
<dbReference type="Gene3D" id="1.10.238.10">
    <property type="entry name" value="EF-hand"/>
    <property type="match status" value="1"/>
</dbReference>
<gene>
    <name evidence="5" type="ORF">Cvel_16989</name>
</gene>
<name>A0A0G4FHK8_9ALVE</name>
<evidence type="ECO:0000256" key="3">
    <source>
        <dbReference type="ARBA" id="ARBA00022837"/>
    </source>
</evidence>
<dbReference type="EMBL" id="CDMZ01000368">
    <property type="protein sequence ID" value="CEM12793.1"/>
    <property type="molecule type" value="Genomic_DNA"/>
</dbReference>
<dbReference type="SMART" id="SM00054">
    <property type="entry name" value="EFh"/>
    <property type="match status" value="4"/>
</dbReference>
<dbReference type="CDD" id="cd00051">
    <property type="entry name" value="EFh"/>
    <property type="match status" value="2"/>
</dbReference>
<dbReference type="PANTHER" id="PTHR45942">
    <property type="entry name" value="PROTEIN PHOSPATASE 3 REGULATORY SUBUNIT B ALPHA ISOFORM TYPE 1"/>
    <property type="match status" value="1"/>
</dbReference>
<keyword evidence="3" id="KW-0106">Calcium</keyword>